<evidence type="ECO:0000256" key="1">
    <source>
        <dbReference type="SAM" id="Phobius"/>
    </source>
</evidence>
<keyword evidence="1" id="KW-0812">Transmembrane</keyword>
<reference evidence="2 3" key="1">
    <citation type="submission" date="2019-06" db="EMBL/GenBank/DDBJ databases">
        <title>Whole genome shotgun sequence of Brevibacillus parabrevis NBRC 12334.</title>
        <authorList>
            <person name="Hosoyama A."/>
            <person name="Uohara A."/>
            <person name="Ohji S."/>
            <person name="Ichikawa N."/>
        </authorList>
    </citation>
    <scope>NUCLEOTIDE SEQUENCE [LARGE SCALE GENOMIC DNA]</scope>
    <source>
        <strain evidence="2 3">NBRC 12334</strain>
    </source>
</reference>
<dbReference type="Proteomes" id="UP000316882">
    <property type="component" value="Unassembled WGS sequence"/>
</dbReference>
<dbReference type="EMBL" id="BJMH01000020">
    <property type="protein sequence ID" value="GEB34197.1"/>
    <property type="molecule type" value="Genomic_DNA"/>
</dbReference>
<keyword evidence="1" id="KW-0472">Membrane</keyword>
<evidence type="ECO:0000313" key="2">
    <source>
        <dbReference type="EMBL" id="GEB34197.1"/>
    </source>
</evidence>
<proteinExistence type="predicted"/>
<sequence length="122" mass="13663">MLAHSSALVRTWLAALLLACVCLLPTGSLTTEWTSADDSATYTPAHQGIFHWAGYRPPAPIASCDLRLSRAILVEPPATVLFLLVFLLELLLFLVQKRLHWLKLMPLKFGSRFLDNALFRTM</sequence>
<comment type="caution">
    <text evidence="2">The sequence shown here is derived from an EMBL/GenBank/DDBJ whole genome shotgun (WGS) entry which is preliminary data.</text>
</comment>
<accession>A0A4Y3PLL1</accession>
<protein>
    <submittedName>
        <fullName evidence="2">Uncharacterized protein</fullName>
    </submittedName>
</protein>
<keyword evidence="3" id="KW-1185">Reference proteome</keyword>
<dbReference type="AlphaFoldDB" id="A0A4Y3PLL1"/>
<evidence type="ECO:0000313" key="3">
    <source>
        <dbReference type="Proteomes" id="UP000316882"/>
    </source>
</evidence>
<gene>
    <name evidence="2" type="ORF">BPA01_37770</name>
</gene>
<organism evidence="2 3">
    <name type="scientific">Brevibacillus parabrevis</name>
    <dbReference type="NCBI Taxonomy" id="54914"/>
    <lineage>
        <taxon>Bacteria</taxon>
        <taxon>Bacillati</taxon>
        <taxon>Bacillota</taxon>
        <taxon>Bacilli</taxon>
        <taxon>Bacillales</taxon>
        <taxon>Paenibacillaceae</taxon>
        <taxon>Brevibacillus</taxon>
    </lineage>
</organism>
<dbReference type="RefSeq" id="WP_141254201.1">
    <property type="nucleotide sequence ID" value="NZ_BJMH01000020.1"/>
</dbReference>
<keyword evidence="1" id="KW-1133">Transmembrane helix</keyword>
<name>A0A4Y3PLL1_BREPA</name>
<feature type="transmembrane region" description="Helical" evidence="1">
    <location>
        <begin position="78"/>
        <end position="95"/>
    </location>
</feature>